<evidence type="ECO:0000313" key="3">
    <source>
        <dbReference type="Proteomes" id="UP000031829"/>
    </source>
</evidence>
<proteinExistence type="inferred from homology"/>
<dbReference type="RefSeq" id="WP_034648574.1">
    <property type="nucleotide sequence ID" value="NZ_BCVB01000008.1"/>
</dbReference>
<dbReference type="PIRSF" id="PIRSF020408">
    <property type="entry name" value="UCP020408"/>
    <property type="match status" value="1"/>
</dbReference>
<protein>
    <recommendedName>
        <fullName evidence="4">Dihydroorotate dehydrogenase</fullName>
    </recommendedName>
</protein>
<dbReference type="KEGG" id="bmeg:BG04_1872"/>
<evidence type="ECO:0000256" key="1">
    <source>
        <dbReference type="ARBA" id="ARBA00007189"/>
    </source>
</evidence>
<dbReference type="AlphaFoldDB" id="A0A0B6AC56"/>
<dbReference type="GeneID" id="93645337"/>
<organism evidence="2 3">
    <name type="scientific">Priestia megaterium (strain ATCC 14581 / DSM 32 / CCUG 1817 / JCM 2506 / NBRC 15308 / NCIMB 9376 / NCTC 10342 / NRRL B-14308 / VKM B-512 / Ford 19)</name>
    <name type="common">Bacillus megaterium</name>
    <dbReference type="NCBI Taxonomy" id="1348623"/>
    <lineage>
        <taxon>Bacteria</taxon>
        <taxon>Bacillati</taxon>
        <taxon>Bacillota</taxon>
        <taxon>Bacilli</taxon>
        <taxon>Bacillales</taxon>
        <taxon>Bacillaceae</taxon>
        <taxon>Priestia</taxon>
    </lineage>
</organism>
<dbReference type="Proteomes" id="UP000031829">
    <property type="component" value="Chromosome"/>
</dbReference>
<dbReference type="EMBL" id="CP009920">
    <property type="protein sequence ID" value="AJI21126.1"/>
    <property type="molecule type" value="Genomic_DNA"/>
</dbReference>
<name>A0A0B6AC56_PRIM2</name>
<dbReference type="InterPro" id="IPR016772">
    <property type="entry name" value="UCP020408"/>
</dbReference>
<sequence>MSSVMVVGGDRLKHITDRLEGEGFNEVIHLDGRKSNMVKREIPEHIGFVLVITDFINHNMAKVIKEKAKKQKKPIYFVKHSWSAIRKVIEQIS</sequence>
<gene>
    <name evidence="2" type="ORF">BG04_1872</name>
</gene>
<evidence type="ECO:0008006" key="4">
    <source>
        <dbReference type="Google" id="ProtNLM"/>
    </source>
</evidence>
<dbReference type="Pfam" id="PF10087">
    <property type="entry name" value="DUF2325"/>
    <property type="match status" value="1"/>
</dbReference>
<reference evidence="2 3" key="1">
    <citation type="journal article" date="2015" name="Genome Announc.">
        <title>Complete genome sequences for 35 biothreat assay-relevant bacillus species.</title>
        <authorList>
            <person name="Johnson S.L."/>
            <person name="Daligault H.E."/>
            <person name="Davenport K.W."/>
            <person name="Jaissle J."/>
            <person name="Frey K.G."/>
            <person name="Ladner J.T."/>
            <person name="Broomall S.M."/>
            <person name="Bishop-Lilly K.A."/>
            <person name="Bruce D.C."/>
            <person name="Gibbons H.S."/>
            <person name="Coyne S.R."/>
            <person name="Lo C.C."/>
            <person name="Meincke L."/>
            <person name="Munk A.C."/>
            <person name="Koroleva G.I."/>
            <person name="Rosenzweig C.N."/>
            <person name="Palacios G.F."/>
            <person name="Redden C.L."/>
            <person name="Minogue T.D."/>
            <person name="Chain P.S."/>
        </authorList>
    </citation>
    <scope>NUCLEOTIDE SEQUENCE [LARGE SCALE GENOMIC DNA]</scope>
    <source>
        <strain evidence="3">ATCC 14581 / DSM 32 / JCM 2506 / NBRC 15308 / NCIMB 9376 / NCTC 10342 / NRRL B-14308 / VKM B-512</strain>
    </source>
</reference>
<evidence type="ECO:0000313" key="2">
    <source>
        <dbReference type="EMBL" id="AJI21126.1"/>
    </source>
</evidence>
<dbReference type="HOGENOM" id="CLU_151785_1_0_9"/>
<accession>A0A0B6AC56</accession>
<comment type="similarity">
    <text evidence="1">Belongs to the UPF0751 family.</text>
</comment>